<evidence type="ECO:0000256" key="11">
    <source>
        <dbReference type="ARBA" id="ARBA00022989"/>
    </source>
</evidence>
<dbReference type="GO" id="GO:0005524">
    <property type="term" value="F:ATP binding"/>
    <property type="evidence" value="ECO:0007669"/>
    <property type="project" value="UniProtKB-UniRule"/>
</dbReference>
<evidence type="ECO:0000256" key="13">
    <source>
        <dbReference type="ARBA" id="ARBA00026070"/>
    </source>
</evidence>
<evidence type="ECO:0000256" key="10">
    <source>
        <dbReference type="ARBA" id="ARBA00022840"/>
    </source>
</evidence>
<keyword evidence="4 14" id="KW-1003">Cell membrane</keyword>
<dbReference type="SMART" id="SM00382">
    <property type="entry name" value="AAA"/>
    <property type="match status" value="1"/>
</dbReference>
<dbReference type="EC" id="3.4.21.-" evidence="14"/>
<dbReference type="InterPro" id="IPR004663">
    <property type="entry name" value="Lon_arc"/>
</dbReference>
<keyword evidence="11 14" id="KW-1133">Transmembrane helix</keyword>
<evidence type="ECO:0000256" key="5">
    <source>
        <dbReference type="ARBA" id="ARBA00022670"/>
    </source>
</evidence>
<dbReference type="GO" id="GO:0006355">
    <property type="term" value="P:regulation of DNA-templated transcription"/>
    <property type="evidence" value="ECO:0007669"/>
    <property type="project" value="InterPro"/>
</dbReference>
<dbReference type="Gene3D" id="1.10.8.60">
    <property type="match status" value="1"/>
</dbReference>
<evidence type="ECO:0000313" key="18">
    <source>
        <dbReference type="Proteomes" id="UP000774699"/>
    </source>
</evidence>
<keyword evidence="7 14" id="KW-0547">Nucleotide-binding</keyword>
<comment type="caution">
    <text evidence="17">The sequence shown here is derived from an EMBL/GenBank/DDBJ whole genome shotgun (WGS) entry which is preliminary data.</text>
</comment>
<dbReference type="GO" id="GO:0004176">
    <property type="term" value="F:ATP-dependent peptidase activity"/>
    <property type="evidence" value="ECO:0007669"/>
    <property type="project" value="UniProtKB-UniRule"/>
</dbReference>
<evidence type="ECO:0000256" key="6">
    <source>
        <dbReference type="ARBA" id="ARBA00022692"/>
    </source>
</evidence>
<evidence type="ECO:0000256" key="14">
    <source>
        <dbReference type="RuleBase" id="RU369001"/>
    </source>
</evidence>
<gene>
    <name evidence="17" type="primary">lonB</name>
    <name evidence="17" type="ORF">FJY86_02410</name>
</gene>
<evidence type="ECO:0000256" key="7">
    <source>
        <dbReference type="ARBA" id="ARBA00022741"/>
    </source>
</evidence>
<organism evidence="17 18">
    <name type="scientific">Candidatus Iainarchaeum sp</name>
    <dbReference type="NCBI Taxonomy" id="3101447"/>
    <lineage>
        <taxon>Archaea</taxon>
        <taxon>Candidatus Iainarchaeota</taxon>
        <taxon>Candidatus Iainarchaeia</taxon>
        <taxon>Candidatus Iainarchaeales</taxon>
        <taxon>Candidatus Iainarchaeaceae</taxon>
        <taxon>Candidatus Iainarchaeum</taxon>
    </lineage>
</organism>
<name>A0A8T4C899_9ARCH</name>
<dbReference type="InterPro" id="IPR014721">
    <property type="entry name" value="Ribsml_uS5_D2-typ_fold_subgr"/>
</dbReference>
<dbReference type="InterPro" id="IPR003593">
    <property type="entry name" value="AAA+_ATPase"/>
</dbReference>
<dbReference type="InterPro" id="IPR020568">
    <property type="entry name" value="Ribosomal_Su5_D2-typ_SF"/>
</dbReference>
<dbReference type="SUPFAM" id="SSF52540">
    <property type="entry name" value="P-loop containing nucleoside triphosphate hydrolases"/>
    <property type="match status" value="1"/>
</dbReference>
<feature type="region of interest" description="Disordered" evidence="15">
    <location>
        <begin position="1"/>
        <end position="21"/>
    </location>
</feature>
<evidence type="ECO:0000256" key="8">
    <source>
        <dbReference type="ARBA" id="ARBA00022801"/>
    </source>
</evidence>
<keyword evidence="8 14" id="KW-0378">Hydrolase</keyword>
<dbReference type="Pfam" id="PF05362">
    <property type="entry name" value="Lon_C"/>
    <property type="match status" value="1"/>
</dbReference>
<dbReference type="Gene3D" id="3.30.230.10">
    <property type="match status" value="1"/>
</dbReference>
<keyword evidence="10 14" id="KW-0067">ATP-binding</keyword>
<dbReference type="Proteomes" id="UP000774699">
    <property type="component" value="Unassembled WGS sequence"/>
</dbReference>
<dbReference type="GO" id="GO:0006508">
    <property type="term" value="P:proteolysis"/>
    <property type="evidence" value="ECO:0007669"/>
    <property type="project" value="UniProtKB-KW"/>
</dbReference>
<dbReference type="Pfam" id="PF00158">
    <property type="entry name" value="Sigma54_activat"/>
    <property type="match status" value="1"/>
</dbReference>
<feature type="transmembrane region" description="Helical" evidence="14">
    <location>
        <begin position="168"/>
        <end position="188"/>
    </location>
</feature>
<evidence type="ECO:0000256" key="9">
    <source>
        <dbReference type="ARBA" id="ARBA00022825"/>
    </source>
</evidence>
<reference evidence="17" key="1">
    <citation type="submission" date="2019-03" db="EMBL/GenBank/DDBJ databases">
        <title>Lake Tanganyika Metagenome-Assembled Genomes (MAGs).</title>
        <authorList>
            <person name="Tran P."/>
        </authorList>
    </citation>
    <scope>NUCLEOTIDE SEQUENCE</scope>
    <source>
        <strain evidence="17">M_DeepCast_50m_m2_156</strain>
    </source>
</reference>
<sequence length="668" mass="72235">MPRSKKGVPAPSPASKQHSEELVVADKAELDIPLSFKSTEEVEVPSSLVEQVIGQDKAVEIIRKAAAQKRNVLLIGVPGIGKSMLAQAMSEILPVSRLYDVLVYPNEEDQNNPRVRVVRAGEGKQILHRTRLEAQKAEDSVRLLGMLFPIGWFLISYTAWTLGWVPDVVYAATLILGGLLIFGFALGAQMNRPGVKLTPKLLIDNFARKVAPFAEATGARAGALLGDVRHDPLQSGGLGTPAHLRVEPGLIHKSSGGVLFLDEIATLSMKSQQELLTAMQEKKYSITGQSEMSSGAMTRTEPVPCDFVLVAAGNYGDLEHVHPALRSRIRGYGYEVYMNLDMDDTPDNRKRIVQFVAQEVRKDGKIPHFSKEAAEVILFEAKRRAGRKGKLTLKLRDLGGLVRASGDLAKEKGHSLVLAEDVYEARVTARTLEQQMMNKSLEQKKDYEVYKSQGFAIGRVNGLAVSGDGDAGMILPIEAEIAPAQSSSEGKLIATGKLGEIAKEAVQNVSALIKKLSGKDIAKHDVHIQFLQTYEGVEGDSASVSVATAVISALEQIPVKQNLAMTGSLSVRGEVLPVGGVTSKVYAAVRAGFSEVIVPRANLADIVLSKKELNNIKIIPVSTLKEVLDNAFVHSSKSDSFLRGLGKLVTLNADSPIRRVLGDRSTQV</sequence>
<keyword evidence="12 14" id="KW-0472">Membrane</keyword>
<evidence type="ECO:0000256" key="15">
    <source>
        <dbReference type="SAM" id="MobiDB-lite"/>
    </source>
</evidence>
<dbReference type="InterPro" id="IPR027417">
    <property type="entry name" value="P-loop_NTPase"/>
</dbReference>
<dbReference type="InterPro" id="IPR008269">
    <property type="entry name" value="Lon_proteolytic"/>
</dbReference>
<comment type="function">
    <text evidence="14">ATP-dependent serine protease that mediates the selective degradation of mutant and abnormal proteins as well as certain short-lived regulatory proteins. Degrades polypeptides processively.</text>
</comment>
<dbReference type="Pfam" id="PF20436">
    <property type="entry name" value="LonB_AAA-LID"/>
    <property type="match status" value="1"/>
</dbReference>
<dbReference type="PROSITE" id="PS51786">
    <property type="entry name" value="LON_PROTEOLYTIC"/>
    <property type="match status" value="1"/>
</dbReference>
<evidence type="ECO:0000256" key="1">
    <source>
        <dbReference type="ARBA" id="ARBA00004651"/>
    </source>
</evidence>
<evidence type="ECO:0000256" key="2">
    <source>
        <dbReference type="ARBA" id="ARBA00009579"/>
    </source>
</evidence>
<evidence type="ECO:0000256" key="12">
    <source>
        <dbReference type="ARBA" id="ARBA00023136"/>
    </source>
</evidence>
<dbReference type="EMBL" id="VGJJ01000013">
    <property type="protein sequence ID" value="MBM3282170.1"/>
    <property type="molecule type" value="Genomic_DNA"/>
</dbReference>
<proteinExistence type="inferred from homology"/>
<dbReference type="Pfam" id="PF01078">
    <property type="entry name" value="Mg_chelatase"/>
    <property type="match status" value="1"/>
</dbReference>
<dbReference type="PRINTS" id="PR00830">
    <property type="entry name" value="ENDOLAPTASE"/>
</dbReference>
<dbReference type="AlphaFoldDB" id="A0A8T4C899"/>
<evidence type="ECO:0000256" key="3">
    <source>
        <dbReference type="ARBA" id="ARBA00022016"/>
    </source>
</evidence>
<keyword evidence="9 14" id="KW-0720">Serine protease</keyword>
<dbReference type="GO" id="GO:0005886">
    <property type="term" value="C:plasma membrane"/>
    <property type="evidence" value="ECO:0007669"/>
    <property type="project" value="UniProtKB-SubCell"/>
</dbReference>
<dbReference type="GO" id="GO:0030163">
    <property type="term" value="P:protein catabolic process"/>
    <property type="evidence" value="ECO:0007669"/>
    <property type="project" value="UniProtKB-UniRule"/>
</dbReference>
<dbReference type="SUPFAM" id="SSF54211">
    <property type="entry name" value="Ribosomal protein S5 domain 2-like"/>
    <property type="match status" value="1"/>
</dbReference>
<dbReference type="NCBIfam" id="TIGR00764">
    <property type="entry name" value="lon_rel"/>
    <property type="match status" value="1"/>
</dbReference>
<comment type="subunit">
    <text evidence="13 14">Homohexamer. Organized in a ring with a central cavity.</text>
</comment>
<dbReference type="InterPro" id="IPR046843">
    <property type="entry name" value="LonB_AAA-LID"/>
</dbReference>
<dbReference type="InterPro" id="IPR000523">
    <property type="entry name" value="Mg_chelatse_chII-like_cat_dom"/>
</dbReference>
<protein>
    <recommendedName>
        <fullName evidence="3 14">Archaeal Lon protease</fullName>
        <ecNumber evidence="14">3.4.21.-</ecNumber>
    </recommendedName>
    <alternativeName>
        <fullName evidence="14">ATP-dependent protease La homolog</fullName>
    </alternativeName>
</protein>
<dbReference type="InterPro" id="IPR002078">
    <property type="entry name" value="Sigma_54_int"/>
</dbReference>
<dbReference type="GO" id="GO:0004252">
    <property type="term" value="F:serine-type endopeptidase activity"/>
    <property type="evidence" value="ECO:0007669"/>
    <property type="project" value="UniProtKB-UniRule"/>
</dbReference>
<keyword evidence="6 14" id="KW-0812">Transmembrane</keyword>
<evidence type="ECO:0000256" key="4">
    <source>
        <dbReference type="ARBA" id="ARBA00022475"/>
    </source>
</evidence>
<accession>A0A8T4C899</accession>
<feature type="transmembrane region" description="Helical" evidence="14">
    <location>
        <begin position="141"/>
        <end position="162"/>
    </location>
</feature>
<feature type="domain" description="Lon proteolytic" evidence="16">
    <location>
        <begin position="454"/>
        <end position="634"/>
    </location>
</feature>
<comment type="similarity">
    <text evidence="2 14">Belongs to the peptidase S16 family. Archaeal LonB subfamily.</text>
</comment>
<dbReference type="PANTHER" id="PTHR10046">
    <property type="entry name" value="ATP DEPENDENT LON PROTEASE FAMILY MEMBER"/>
    <property type="match status" value="1"/>
</dbReference>
<dbReference type="InterPro" id="IPR027065">
    <property type="entry name" value="Lon_Prtase"/>
</dbReference>
<keyword evidence="5 14" id="KW-0645">Protease</keyword>
<dbReference type="Gene3D" id="3.40.50.300">
    <property type="entry name" value="P-loop containing nucleotide triphosphate hydrolases"/>
    <property type="match status" value="2"/>
</dbReference>
<comment type="subcellular location">
    <subcellularLocation>
        <location evidence="1 14">Cell membrane</location>
        <topology evidence="1 14">Multi-pass membrane protein</topology>
    </subcellularLocation>
</comment>
<evidence type="ECO:0000259" key="16">
    <source>
        <dbReference type="PROSITE" id="PS51786"/>
    </source>
</evidence>
<evidence type="ECO:0000313" key="17">
    <source>
        <dbReference type="EMBL" id="MBM3282170.1"/>
    </source>
</evidence>